<dbReference type="KEGG" id="cgc:Cyagr_1274"/>
<evidence type="ECO:0000313" key="2">
    <source>
        <dbReference type="Proteomes" id="UP000010388"/>
    </source>
</evidence>
<dbReference type="HOGENOM" id="CLU_1281426_0_0_3"/>
<organism evidence="1 2">
    <name type="scientific">Cyanobium gracile (strain ATCC 27147 / PCC 6307)</name>
    <dbReference type="NCBI Taxonomy" id="292564"/>
    <lineage>
        <taxon>Bacteria</taxon>
        <taxon>Bacillati</taxon>
        <taxon>Cyanobacteriota</taxon>
        <taxon>Cyanophyceae</taxon>
        <taxon>Synechococcales</taxon>
        <taxon>Prochlorococcaceae</taxon>
        <taxon>Cyanobium</taxon>
    </lineage>
</organism>
<dbReference type="eggNOG" id="ENOG502ZY9G">
    <property type="taxonomic scope" value="Bacteria"/>
</dbReference>
<gene>
    <name evidence="1" type="ordered locus">Cyagr_1274</name>
</gene>
<sequence>MVQRKAAGESFQQGLMKLVLNNPLVGSWNDALTDAAIRPIERLLGGNAVVADDTQVRLARMVVEELEGNGGRLTPRSAAILGEHVDPAFDLGRLNQAISRMNQAGLGYEDRVMQITTLLGRGPYRAGLSERGDVDLERTLALRRAVLGGGRSHAYTNAGELMRQYGIGSPLAAYAASGVALAAAIQAAGELREKERNAPVEGGIGAELETQGVSSIR</sequence>
<dbReference type="OrthoDB" id="9856338at2"/>
<dbReference type="AlphaFoldDB" id="K9P5Q9"/>
<name>K9P5Q9_CYAGP</name>
<proteinExistence type="predicted"/>
<accession>K9P5Q9</accession>
<dbReference type="EMBL" id="CP003495">
    <property type="protein sequence ID" value="AFY28450.1"/>
    <property type="molecule type" value="Genomic_DNA"/>
</dbReference>
<protein>
    <submittedName>
        <fullName evidence="1">Uncharacterized protein</fullName>
    </submittedName>
</protein>
<reference evidence="2" key="1">
    <citation type="journal article" date="2013" name="Proc. Natl. Acad. Sci. U.S.A.">
        <title>Improving the coverage of the cyanobacterial phylum using diversity-driven genome sequencing.</title>
        <authorList>
            <person name="Shih P.M."/>
            <person name="Wu D."/>
            <person name="Latifi A."/>
            <person name="Axen S.D."/>
            <person name="Fewer D.P."/>
            <person name="Talla E."/>
            <person name="Calteau A."/>
            <person name="Cai F."/>
            <person name="Tandeau de Marsac N."/>
            <person name="Rippka R."/>
            <person name="Herdman M."/>
            <person name="Sivonen K."/>
            <person name="Coursin T."/>
            <person name="Laurent T."/>
            <person name="Goodwin L."/>
            <person name="Nolan M."/>
            <person name="Davenport K.W."/>
            <person name="Han C.S."/>
            <person name="Rubin E.M."/>
            <person name="Eisen J.A."/>
            <person name="Woyke T."/>
            <person name="Gugger M."/>
            <person name="Kerfeld C.A."/>
        </authorList>
    </citation>
    <scope>NUCLEOTIDE SEQUENCE [LARGE SCALE GENOMIC DNA]</scope>
    <source>
        <strain evidence="2">ATCC 27147 / PCC 6307</strain>
    </source>
</reference>
<dbReference type="Proteomes" id="UP000010388">
    <property type="component" value="Chromosome"/>
</dbReference>
<evidence type="ECO:0000313" key="1">
    <source>
        <dbReference type="EMBL" id="AFY28450.1"/>
    </source>
</evidence>